<proteinExistence type="predicted"/>
<keyword evidence="3" id="KW-1185">Reference proteome</keyword>
<accession>A0A9D5D9S9</accession>
<feature type="compositionally biased region" description="Polar residues" evidence="1">
    <location>
        <begin position="140"/>
        <end position="165"/>
    </location>
</feature>
<dbReference type="OrthoDB" id="747498at2759"/>
<feature type="region of interest" description="Disordered" evidence="1">
    <location>
        <begin position="104"/>
        <end position="165"/>
    </location>
</feature>
<name>A0A9D5D9S9_9LILI</name>
<dbReference type="EMBL" id="JAGGNH010000001">
    <property type="protein sequence ID" value="KAJ0986695.1"/>
    <property type="molecule type" value="Genomic_DNA"/>
</dbReference>
<reference evidence="2" key="1">
    <citation type="submission" date="2021-03" db="EMBL/GenBank/DDBJ databases">
        <authorList>
            <person name="Li Z."/>
            <person name="Yang C."/>
        </authorList>
    </citation>
    <scope>NUCLEOTIDE SEQUENCE</scope>
    <source>
        <strain evidence="2">Dzin_1.0</strain>
        <tissue evidence="2">Leaf</tissue>
    </source>
</reference>
<reference evidence="2" key="2">
    <citation type="journal article" date="2022" name="Hortic Res">
        <title>The genome of Dioscorea zingiberensis sheds light on the biosynthesis, origin and evolution of the medicinally important diosgenin saponins.</title>
        <authorList>
            <person name="Li Y."/>
            <person name="Tan C."/>
            <person name="Li Z."/>
            <person name="Guo J."/>
            <person name="Li S."/>
            <person name="Chen X."/>
            <person name="Wang C."/>
            <person name="Dai X."/>
            <person name="Yang H."/>
            <person name="Song W."/>
            <person name="Hou L."/>
            <person name="Xu J."/>
            <person name="Tong Z."/>
            <person name="Xu A."/>
            <person name="Yuan X."/>
            <person name="Wang W."/>
            <person name="Yang Q."/>
            <person name="Chen L."/>
            <person name="Sun Z."/>
            <person name="Wang K."/>
            <person name="Pan B."/>
            <person name="Chen J."/>
            <person name="Bao Y."/>
            <person name="Liu F."/>
            <person name="Qi X."/>
            <person name="Gang D.R."/>
            <person name="Wen J."/>
            <person name="Li J."/>
        </authorList>
    </citation>
    <scope>NUCLEOTIDE SEQUENCE</scope>
    <source>
        <strain evidence="2">Dzin_1.0</strain>
    </source>
</reference>
<organism evidence="2 3">
    <name type="scientific">Dioscorea zingiberensis</name>
    <dbReference type="NCBI Taxonomy" id="325984"/>
    <lineage>
        <taxon>Eukaryota</taxon>
        <taxon>Viridiplantae</taxon>
        <taxon>Streptophyta</taxon>
        <taxon>Embryophyta</taxon>
        <taxon>Tracheophyta</taxon>
        <taxon>Spermatophyta</taxon>
        <taxon>Magnoliopsida</taxon>
        <taxon>Liliopsida</taxon>
        <taxon>Dioscoreales</taxon>
        <taxon>Dioscoreaceae</taxon>
        <taxon>Dioscorea</taxon>
    </lineage>
</organism>
<dbReference type="Pfam" id="PF14009">
    <property type="entry name" value="PADRE"/>
    <property type="match status" value="1"/>
</dbReference>
<dbReference type="InterPro" id="IPR025322">
    <property type="entry name" value="PADRE_dom"/>
</dbReference>
<dbReference type="PANTHER" id="PTHR33413:SF35">
    <property type="entry name" value="OS09G0381600 PROTEIN"/>
    <property type="match status" value="1"/>
</dbReference>
<gene>
    <name evidence="2" type="ORF">J5N97_005051</name>
</gene>
<comment type="caution">
    <text evidence="2">The sequence shown here is derived from an EMBL/GenBank/DDBJ whole genome shotgun (WGS) entry which is preliminary data.</text>
</comment>
<evidence type="ECO:0000313" key="3">
    <source>
        <dbReference type="Proteomes" id="UP001085076"/>
    </source>
</evidence>
<evidence type="ECO:0000256" key="1">
    <source>
        <dbReference type="SAM" id="MobiDB-lite"/>
    </source>
</evidence>
<dbReference type="PANTHER" id="PTHR33413">
    <property type="entry name" value="EXPRESSED PROTEIN"/>
    <property type="match status" value="1"/>
</dbReference>
<protein>
    <submittedName>
        <fullName evidence="2">Uncharacterized protein</fullName>
    </submittedName>
</protein>
<dbReference type="AlphaFoldDB" id="A0A9D5D9S9"/>
<feature type="compositionally biased region" description="Basic and acidic residues" evidence="1">
    <location>
        <begin position="118"/>
        <end position="139"/>
    </location>
</feature>
<sequence length="165" mass="18803">MGNCQATEVATVVIQHAGGRIERLYCPTSVSEVMKENPGHHVALVTFCFSKCEDQEAAAAVRLTRIKLLKPKDTLLLGHVYRLVSSQEVAKALRARKYEKMIKKEQQEIRQKQFNPRTRTDHGEEMRDKVAMQEKDGQRSTHPTSTTTRARQWRPSLQSISEIVS</sequence>
<dbReference type="Proteomes" id="UP001085076">
    <property type="component" value="Miscellaneous, Linkage group lg01"/>
</dbReference>
<evidence type="ECO:0000313" key="2">
    <source>
        <dbReference type="EMBL" id="KAJ0986695.1"/>
    </source>
</evidence>